<dbReference type="RefSeq" id="WP_132313057.1">
    <property type="nucleotide sequence ID" value="NZ_SMAR01000026.1"/>
</dbReference>
<sequence length="193" mass="21128">MGRGRLSSIQLLPEPCAPIVAWASAALNKNDRTQTDIYKEFVDRLEALQAEFRGELEFDIPSFKSFNRHSLRLAEVTARMNDVRQIVSSLSKSYDPEDSDQLTIIASEAVKSLVMEIYASRGEKGLDPKGAMALANALRAASQAQSVSSARRQKVEAEFREKATEAVEKVAKAKGISDEGAQSILDQILGVAK</sequence>
<evidence type="ECO:0000313" key="2">
    <source>
        <dbReference type="Proteomes" id="UP000295097"/>
    </source>
</evidence>
<accession>A0A4R3NR81</accession>
<dbReference type="EMBL" id="SMAR01000026">
    <property type="protein sequence ID" value="TCT35386.1"/>
    <property type="molecule type" value="Genomic_DNA"/>
</dbReference>
<name>A0A4R3NR81_9HYPH</name>
<dbReference type="InterPro" id="IPR021874">
    <property type="entry name" value="Phage_Mu_Gp27"/>
</dbReference>
<evidence type="ECO:0000313" key="1">
    <source>
        <dbReference type="EMBL" id="TCT35386.1"/>
    </source>
</evidence>
<dbReference type="Proteomes" id="UP000295097">
    <property type="component" value="Unassembled WGS sequence"/>
</dbReference>
<gene>
    <name evidence="1" type="ORF">EDC90_102641</name>
</gene>
<reference evidence="1 2" key="1">
    <citation type="submission" date="2019-03" db="EMBL/GenBank/DDBJ databases">
        <title>Freshwater and sediment microbial communities from various areas in North America, analyzing microbe dynamics in response to fracking.</title>
        <authorList>
            <person name="Lamendella R."/>
        </authorList>
    </citation>
    <scope>NUCLEOTIDE SEQUENCE [LARGE SCALE GENOMIC DNA]</scope>
    <source>
        <strain evidence="1 2">175.2</strain>
    </source>
</reference>
<protein>
    <submittedName>
        <fullName evidence="1">Uncharacterized protein DUF3486</fullName>
    </submittedName>
</protein>
<keyword evidence="2" id="KW-1185">Reference proteome</keyword>
<dbReference type="OrthoDB" id="7594814at2"/>
<comment type="caution">
    <text evidence="1">The sequence shown here is derived from an EMBL/GenBank/DDBJ whole genome shotgun (WGS) entry which is preliminary data.</text>
</comment>
<organism evidence="1 2">
    <name type="scientific">Martelella mediterranea</name>
    <dbReference type="NCBI Taxonomy" id="293089"/>
    <lineage>
        <taxon>Bacteria</taxon>
        <taxon>Pseudomonadati</taxon>
        <taxon>Pseudomonadota</taxon>
        <taxon>Alphaproteobacteria</taxon>
        <taxon>Hyphomicrobiales</taxon>
        <taxon>Aurantimonadaceae</taxon>
        <taxon>Martelella</taxon>
    </lineage>
</organism>
<dbReference type="Pfam" id="PF11985">
    <property type="entry name" value="Phage_Mu_Gp27"/>
    <property type="match status" value="1"/>
</dbReference>
<dbReference type="AlphaFoldDB" id="A0A4R3NR81"/>
<proteinExistence type="predicted"/>